<evidence type="ECO:0000256" key="1">
    <source>
        <dbReference type="SAM" id="MobiDB-lite"/>
    </source>
</evidence>
<keyword evidence="3" id="KW-1185">Reference proteome</keyword>
<name>A0A8W8NXF5_MAGGI</name>
<protein>
    <submittedName>
        <fullName evidence="2">Uncharacterized protein</fullName>
    </submittedName>
</protein>
<accession>A0A8W8NXF5</accession>
<sequence>MSCWKNLITNIEDIKKEIYVQGQKLPNLKANADIGVMKMDHRNGKSINNFQGMFPIRPTSAPTTILGATPTAPQSIRMQVLHRARRLLSDRTTPSLDRQSLDVPTRSSTGPTTSRVIEAENKRDNPFPH</sequence>
<feature type="compositionally biased region" description="Basic and acidic residues" evidence="1">
    <location>
        <begin position="117"/>
        <end position="129"/>
    </location>
</feature>
<dbReference type="Proteomes" id="UP000005408">
    <property type="component" value="Unassembled WGS sequence"/>
</dbReference>
<proteinExistence type="predicted"/>
<feature type="region of interest" description="Disordered" evidence="1">
    <location>
        <begin position="87"/>
        <end position="129"/>
    </location>
</feature>
<dbReference type="AlphaFoldDB" id="A0A8W8NXF5"/>
<reference evidence="2" key="1">
    <citation type="submission" date="2022-08" db="UniProtKB">
        <authorList>
            <consortium name="EnsemblMetazoa"/>
        </authorList>
    </citation>
    <scope>IDENTIFICATION</scope>
    <source>
        <strain evidence="2">05x7-T-G4-1.051#20</strain>
    </source>
</reference>
<organism evidence="2 3">
    <name type="scientific">Magallana gigas</name>
    <name type="common">Pacific oyster</name>
    <name type="synonym">Crassostrea gigas</name>
    <dbReference type="NCBI Taxonomy" id="29159"/>
    <lineage>
        <taxon>Eukaryota</taxon>
        <taxon>Metazoa</taxon>
        <taxon>Spiralia</taxon>
        <taxon>Lophotrochozoa</taxon>
        <taxon>Mollusca</taxon>
        <taxon>Bivalvia</taxon>
        <taxon>Autobranchia</taxon>
        <taxon>Pteriomorphia</taxon>
        <taxon>Ostreida</taxon>
        <taxon>Ostreoidea</taxon>
        <taxon>Ostreidae</taxon>
        <taxon>Magallana</taxon>
    </lineage>
</organism>
<feature type="compositionally biased region" description="Low complexity" evidence="1">
    <location>
        <begin position="104"/>
        <end position="115"/>
    </location>
</feature>
<evidence type="ECO:0000313" key="3">
    <source>
        <dbReference type="Proteomes" id="UP000005408"/>
    </source>
</evidence>
<evidence type="ECO:0000313" key="2">
    <source>
        <dbReference type="EnsemblMetazoa" id="G8310.1:cds"/>
    </source>
</evidence>
<dbReference type="EnsemblMetazoa" id="G8310.1">
    <property type="protein sequence ID" value="G8310.1:cds"/>
    <property type="gene ID" value="G8310"/>
</dbReference>